<keyword evidence="3" id="KW-1185">Reference proteome</keyword>
<proteinExistence type="predicted"/>
<keyword evidence="1" id="KW-1133">Transmembrane helix</keyword>
<comment type="caution">
    <text evidence="2">The sequence shown here is derived from an EMBL/GenBank/DDBJ whole genome shotgun (WGS) entry which is preliminary data.</text>
</comment>
<evidence type="ECO:0000256" key="1">
    <source>
        <dbReference type="SAM" id="Phobius"/>
    </source>
</evidence>
<keyword evidence="1" id="KW-0812">Transmembrane</keyword>
<dbReference type="EMBL" id="UYJE01008158">
    <property type="protein sequence ID" value="VDI61621.1"/>
    <property type="molecule type" value="Genomic_DNA"/>
</dbReference>
<dbReference type="Proteomes" id="UP000596742">
    <property type="component" value="Unassembled WGS sequence"/>
</dbReference>
<name>A0A8B6GBA7_MYTGA</name>
<evidence type="ECO:0008006" key="4">
    <source>
        <dbReference type="Google" id="ProtNLM"/>
    </source>
</evidence>
<evidence type="ECO:0000313" key="2">
    <source>
        <dbReference type="EMBL" id="VDI61621.1"/>
    </source>
</evidence>
<evidence type="ECO:0000313" key="3">
    <source>
        <dbReference type="Proteomes" id="UP000596742"/>
    </source>
</evidence>
<dbReference type="AlphaFoldDB" id="A0A8B6GBA7"/>
<feature type="transmembrane region" description="Helical" evidence="1">
    <location>
        <begin position="231"/>
        <end position="253"/>
    </location>
</feature>
<keyword evidence="1" id="KW-0472">Membrane</keyword>
<accession>A0A8B6GBA7</accession>
<sequence length="531" mass="62439">MELFANVVKGIIRQVILFQCVMAYQDRCPKFIERYLHIYYTLTIGKCSEENPFHCILKDNTETLKQSYYKNCKSWDWVSKGFYPVLRGEYIDYEKCEAERYQPFNFLSNVNHQCYFVKSYCAEEGQIEHMIGNESSDRTCKCDYTKRYAFHTIPRNKVFCIPSEEECTCFKKTCPTNQTMNGEYECVDTLVHTSQTVYSINVTALIPIDDFDEVAVSDIYMWKIDYFRIRFYLHIMLSGIILSSIIFAIYSFIYVAHRDFEKDHDIKVAIPVVVDENRDEKSSDSKGVKQENTTVAELIVKPDTTIDILMLTDQIGFLQIADRQSPKPEKSIDINAQKEKLLVCETLTLPDDVDRKSNEYSESERHLKKMNQTDIIILHVEDNVCLKKTNDMEITDSTESLQSFKDHLLTLADEWGYNYIEINFFEDIFRWCNNNHKIRFTDVMDKCKLVFVYMSDHFLPGKLKRYGLSESSVQFALKALDDFPKVKIVCACEQDKLSEKDHKIHLDYCKYKRSKDVDLYENILREIIENL</sequence>
<organism evidence="2 3">
    <name type="scientific">Mytilus galloprovincialis</name>
    <name type="common">Mediterranean mussel</name>
    <dbReference type="NCBI Taxonomy" id="29158"/>
    <lineage>
        <taxon>Eukaryota</taxon>
        <taxon>Metazoa</taxon>
        <taxon>Spiralia</taxon>
        <taxon>Lophotrochozoa</taxon>
        <taxon>Mollusca</taxon>
        <taxon>Bivalvia</taxon>
        <taxon>Autobranchia</taxon>
        <taxon>Pteriomorphia</taxon>
        <taxon>Mytilida</taxon>
        <taxon>Mytiloidea</taxon>
        <taxon>Mytilidae</taxon>
        <taxon>Mytilinae</taxon>
        <taxon>Mytilus</taxon>
    </lineage>
</organism>
<dbReference type="OrthoDB" id="6170852at2759"/>
<gene>
    <name evidence="2" type="ORF">MGAL_10B051309</name>
</gene>
<protein>
    <recommendedName>
        <fullName evidence="4">TIR domain-containing protein</fullName>
    </recommendedName>
</protein>
<reference evidence="2" key="1">
    <citation type="submission" date="2018-11" db="EMBL/GenBank/DDBJ databases">
        <authorList>
            <person name="Alioto T."/>
            <person name="Alioto T."/>
        </authorList>
    </citation>
    <scope>NUCLEOTIDE SEQUENCE</scope>
</reference>